<feature type="compositionally biased region" description="Polar residues" evidence="2">
    <location>
        <begin position="536"/>
        <end position="582"/>
    </location>
</feature>
<feature type="compositionally biased region" description="Low complexity" evidence="2">
    <location>
        <begin position="640"/>
        <end position="651"/>
    </location>
</feature>
<feature type="compositionally biased region" description="Basic residues" evidence="2">
    <location>
        <begin position="494"/>
        <end position="503"/>
    </location>
</feature>
<dbReference type="EMBL" id="HBGD01008553">
    <property type="protein sequence ID" value="CAD9083779.1"/>
    <property type="molecule type" value="Transcribed_RNA"/>
</dbReference>
<dbReference type="InterPro" id="IPR003409">
    <property type="entry name" value="MORN"/>
</dbReference>
<dbReference type="Gene3D" id="2.20.110.10">
    <property type="entry name" value="Histone H3 K4-specific methyltransferase SET7/9 N-terminal domain"/>
    <property type="match status" value="4"/>
</dbReference>
<feature type="compositionally biased region" description="Polar residues" evidence="2">
    <location>
        <begin position="416"/>
        <end position="453"/>
    </location>
</feature>
<organism evidence="3">
    <name type="scientific">Percolomonas cosmopolitus</name>
    <dbReference type="NCBI Taxonomy" id="63605"/>
    <lineage>
        <taxon>Eukaryota</taxon>
        <taxon>Discoba</taxon>
        <taxon>Heterolobosea</taxon>
        <taxon>Tetramitia</taxon>
        <taxon>Eutetramitia</taxon>
        <taxon>Percolomonadidae</taxon>
        <taxon>Percolomonas</taxon>
    </lineage>
</organism>
<dbReference type="PANTHER" id="PTHR43215">
    <property type="entry name" value="RADIAL SPOKE HEAD 1 HOMOLOG"/>
    <property type="match status" value="1"/>
</dbReference>
<dbReference type="PANTHER" id="PTHR43215:SF14">
    <property type="entry name" value="RADIAL SPOKE HEAD 1 HOMOLOG"/>
    <property type="match status" value="1"/>
</dbReference>
<feature type="compositionally biased region" description="Polar residues" evidence="2">
    <location>
        <begin position="504"/>
        <end position="519"/>
    </location>
</feature>
<protein>
    <submittedName>
        <fullName evidence="3">Uncharacterized protein</fullName>
    </submittedName>
</protein>
<evidence type="ECO:0000256" key="2">
    <source>
        <dbReference type="SAM" id="MobiDB-lite"/>
    </source>
</evidence>
<dbReference type="SMART" id="SM00698">
    <property type="entry name" value="MORN"/>
    <property type="match status" value="9"/>
</dbReference>
<feature type="compositionally biased region" description="Basic and acidic residues" evidence="2">
    <location>
        <begin position="771"/>
        <end position="785"/>
    </location>
</feature>
<dbReference type="AlphaFoldDB" id="A0A7S1KSR7"/>
<dbReference type="SUPFAM" id="SSF82185">
    <property type="entry name" value="Histone H3 K4-specific methyltransferase SET7/9 N-terminal domain"/>
    <property type="match status" value="2"/>
</dbReference>
<sequence>MPLAPFPFHLSLLHANTNIPVSSPVASSTRLLINYTVPASSLRAAHTLKITFKGKENLTFSGNGIVGLLDAQSTQRPDMAANSMHAQNHFFRREWDIKLAAATNHNSTTHDKTSPQQHTGTVPLQLPSHLQPSMRDEYRAVTYTLKASLRTPSATYTLTRVVPVSGSLILPQPSSQSRLIAQLPRKVTRSRSFERGTVTCSMALERLLVSAGSPLALHCNIFNGSTAGISHLSAALYEKYLPVDDEALGEAASHGDDDVPRGLAKVAFAEVQPNSELHATRELQVPLDLVESSSFPLGRMAQLIQKQYFVNLHLEADDGAMLMDLEMPIFVVKEAQNDDEHESVVASSEERPMEHREGLLALDHNGISTSPSPKKDHDDTYQLSTTQRNLRRSDATNRDENTAEGDELVREAESAAQEQLNHQQQASQSSPRLSTTSPQNISPQPNSHVSSPVTPEARQAPDSTPPPMSTTVVPSLSLPSAPIDSDHGLNVRSPRPRATKTHHNLTVSNSTSSASQHDSYQFEPDTSAETKAPPTINLSQMQPPQLGRQSLSPSEHASSRSTPHSGTSPRHTPIGTLTTTPQMMDPSIHYKDARDIEESVKQTRERLQEYQNLFDSFGKSTNLHVQQAARDNSRALTSRQQQQPQQQYVPQSTFSNTPPRGKRANLTPSRGAAPTMHNRQVVNVQPPQNSHSKVSPAALRRDATQKPPLLSDDFEHADHSTSAAFSPNVRGALSPYADVNMYGSAPSSRMHSPRFSSRYNDTSSQDDNEIEEHQGPLQEQRDDTRFLNAVHSPPAANGHSARSAHTANLSEHDATPPRGNTTTLVGRDHDMEIRVHHHSPHSDDGATPSLREQEPAATSQVPEVPVKQGSIVYPNGGKYVGTITVDGSHRHGKGTLYYLDGSVYSGDFVNGQREGWGVFSTKSYTYDGEFKNDCKEGFGVIIYANGEQYEGKWRGGYPHGEGCYIFADGSKYVGNFERGLRNGRGVLHYSDGITTYDGEWHNDKKQGKAQVTFPNGKYVGEMQNDMKEGYGRYVYKNGSVFSGYWHVNQKNGKGSFKNQDGSTYVGTWVSGAKDGVGIFTDASGVQYREKWKNGRLLAKRHAPFN</sequence>
<feature type="compositionally biased region" description="Basic and acidic residues" evidence="2">
    <location>
        <begin position="391"/>
        <end position="413"/>
    </location>
</feature>
<feature type="compositionally biased region" description="Polar residues" evidence="2">
    <location>
        <begin position="745"/>
        <end position="763"/>
    </location>
</feature>
<feature type="region of interest" description="Disordered" evidence="2">
    <location>
        <begin position="744"/>
        <end position="824"/>
    </location>
</feature>
<dbReference type="InterPro" id="IPR014752">
    <property type="entry name" value="Arrestin-like_C"/>
</dbReference>
<proteinExistence type="predicted"/>
<dbReference type="Pfam" id="PF02493">
    <property type="entry name" value="MORN"/>
    <property type="match status" value="9"/>
</dbReference>
<feature type="region of interest" description="Disordered" evidence="2">
    <location>
        <begin position="363"/>
        <end position="586"/>
    </location>
</feature>
<feature type="region of interest" description="Disordered" evidence="2">
    <location>
        <begin position="836"/>
        <end position="863"/>
    </location>
</feature>
<name>A0A7S1KSR7_9EUKA</name>
<keyword evidence="1" id="KW-0677">Repeat</keyword>
<reference evidence="3" key="1">
    <citation type="submission" date="2021-01" db="EMBL/GenBank/DDBJ databases">
        <authorList>
            <person name="Corre E."/>
            <person name="Pelletier E."/>
            <person name="Niang G."/>
            <person name="Scheremetjew M."/>
            <person name="Finn R."/>
            <person name="Kale V."/>
            <person name="Holt S."/>
            <person name="Cochrane G."/>
            <person name="Meng A."/>
            <person name="Brown T."/>
            <person name="Cohen L."/>
        </authorList>
    </citation>
    <scope>NUCLEOTIDE SEQUENCE</scope>
    <source>
        <strain evidence="3">WS</strain>
    </source>
</reference>
<accession>A0A7S1KSR7</accession>
<dbReference type="Gene3D" id="2.60.40.640">
    <property type="match status" value="2"/>
</dbReference>
<evidence type="ECO:0000313" key="3">
    <source>
        <dbReference type="EMBL" id="CAD9083779.1"/>
    </source>
</evidence>
<evidence type="ECO:0000256" key="1">
    <source>
        <dbReference type="ARBA" id="ARBA00022737"/>
    </source>
</evidence>
<feature type="region of interest" description="Disordered" evidence="2">
    <location>
        <begin position="625"/>
        <end position="675"/>
    </location>
</feature>
<gene>
    <name evidence="3" type="ORF">PCOS0759_LOCUS7033</name>
</gene>